<reference evidence="2 3" key="1">
    <citation type="submission" date="2020-09" db="EMBL/GenBank/DDBJ databases">
        <title>Characterization of Treponema spp. from bovine digital dermatitis in Korea.</title>
        <authorList>
            <person name="Espiritu H.M."/>
            <person name="Cho Y.I."/>
            <person name="Mamuad L."/>
        </authorList>
    </citation>
    <scope>NUCLEOTIDE SEQUENCE [LARGE SCALE GENOMIC DNA]</scope>
    <source>
        <strain evidence="2 3">KS1</strain>
    </source>
</reference>
<protein>
    <submittedName>
        <fullName evidence="2">Uncharacterized protein</fullName>
    </submittedName>
</protein>
<sequence>MKILLNKTEKITIVIIICLLLCLILKSLIKDYEVVSHNQKVYQSLPEYVKKQMIIAHGLVVKGGLNDYKYLFYIENIGRFPMYSNYTYYPTYLDTDRVFVVLRYEMFIYDARINELISKISFEKDWTIFYASNLEADKNIKGTYYFYILHVQSEYKGNKLGRVYYTDNAVLCKYRIENANNIIRENEHIIKLPKDTVLNTNDGVLPFLFKEYDEKITCYIPLHNDNFSPYDVFELDLKGNITETDIKDIDCLFLNSANDNNIYYSKKINNGYTVFKNDKSFTSSEDTIIYGRILSTGEIYMLKGYKNRIDKYVFNFIQLADFLWPRGYVYEPTSEHIRPLYFLSYESLPARELPSILLRGFFYLHPVSIIPYN</sequence>
<name>A0A7S6WR08_9SPIR</name>
<keyword evidence="1" id="KW-0472">Membrane</keyword>
<evidence type="ECO:0000313" key="3">
    <source>
        <dbReference type="Proteomes" id="UP000593915"/>
    </source>
</evidence>
<dbReference type="AlphaFoldDB" id="A0A7S6WR08"/>
<evidence type="ECO:0000313" key="2">
    <source>
        <dbReference type="EMBL" id="QOW61632.1"/>
    </source>
</evidence>
<organism evidence="2 3">
    <name type="scientific">Treponema pedis</name>
    <dbReference type="NCBI Taxonomy" id="409322"/>
    <lineage>
        <taxon>Bacteria</taxon>
        <taxon>Pseudomonadati</taxon>
        <taxon>Spirochaetota</taxon>
        <taxon>Spirochaetia</taxon>
        <taxon>Spirochaetales</taxon>
        <taxon>Treponemataceae</taxon>
        <taxon>Treponema</taxon>
    </lineage>
</organism>
<dbReference type="Proteomes" id="UP000593915">
    <property type="component" value="Chromosome"/>
</dbReference>
<proteinExistence type="predicted"/>
<dbReference type="EMBL" id="CP061839">
    <property type="protein sequence ID" value="QOW61632.1"/>
    <property type="molecule type" value="Genomic_DNA"/>
</dbReference>
<gene>
    <name evidence="2" type="ORF">IFE08_04430</name>
</gene>
<accession>A0A7S6WR08</accession>
<keyword evidence="1" id="KW-0812">Transmembrane</keyword>
<evidence type="ECO:0000256" key="1">
    <source>
        <dbReference type="SAM" id="Phobius"/>
    </source>
</evidence>
<dbReference type="RefSeq" id="WP_194077114.1">
    <property type="nucleotide sequence ID" value="NZ_CP061839.1"/>
</dbReference>
<keyword evidence="1" id="KW-1133">Transmembrane helix</keyword>
<feature type="transmembrane region" description="Helical" evidence="1">
    <location>
        <begin position="12"/>
        <end position="29"/>
    </location>
</feature>